<keyword evidence="4" id="KW-1185">Reference proteome</keyword>
<evidence type="ECO:0000313" key="3">
    <source>
        <dbReference type="EMBL" id="MCP8937734.1"/>
    </source>
</evidence>
<protein>
    <submittedName>
        <fullName evidence="3">PepSY domain-containing protein</fullName>
    </submittedName>
</protein>
<gene>
    <name evidence="3" type="ORF">NK718_04345</name>
</gene>
<keyword evidence="1" id="KW-0732">Signal</keyword>
<evidence type="ECO:0000313" key="4">
    <source>
        <dbReference type="Proteomes" id="UP001205890"/>
    </source>
</evidence>
<dbReference type="InterPro" id="IPR025711">
    <property type="entry name" value="PepSY"/>
</dbReference>
<organism evidence="3 4">
    <name type="scientific">Alsobacter ponti</name>
    <dbReference type="NCBI Taxonomy" id="2962936"/>
    <lineage>
        <taxon>Bacteria</taxon>
        <taxon>Pseudomonadati</taxon>
        <taxon>Pseudomonadota</taxon>
        <taxon>Alphaproteobacteria</taxon>
        <taxon>Hyphomicrobiales</taxon>
        <taxon>Alsobacteraceae</taxon>
        <taxon>Alsobacter</taxon>
    </lineage>
</organism>
<dbReference type="Pfam" id="PF03413">
    <property type="entry name" value="PepSY"/>
    <property type="match status" value="1"/>
</dbReference>
<reference evidence="3 4" key="1">
    <citation type="submission" date="2022-07" db="EMBL/GenBank/DDBJ databases">
        <authorList>
            <person name="Li W.-J."/>
            <person name="Deng Q.-Q."/>
        </authorList>
    </citation>
    <scope>NUCLEOTIDE SEQUENCE [LARGE SCALE GENOMIC DNA]</scope>
    <source>
        <strain evidence="3 4">SYSU M60028</strain>
    </source>
</reference>
<feature type="domain" description="PepSY" evidence="2">
    <location>
        <begin position="51"/>
        <end position="104"/>
    </location>
</feature>
<dbReference type="Gene3D" id="3.10.450.40">
    <property type="match status" value="1"/>
</dbReference>
<evidence type="ECO:0000259" key="2">
    <source>
        <dbReference type="Pfam" id="PF03413"/>
    </source>
</evidence>
<proteinExistence type="predicted"/>
<sequence>MTFARTLVPAFLALIAAQGAEAASAGKTHGCLNEAEIREEVAAKRVIAQVAALRAARSQVGGEAVRARLCRSDAGLVYSITALKRDGKVVRVLVDATSGRIVAEK</sequence>
<dbReference type="Proteomes" id="UP001205890">
    <property type="component" value="Unassembled WGS sequence"/>
</dbReference>
<accession>A0ABT1L8K7</accession>
<feature type="signal peptide" evidence="1">
    <location>
        <begin position="1"/>
        <end position="22"/>
    </location>
</feature>
<evidence type="ECO:0000256" key="1">
    <source>
        <dbReference type="SAM" id="SignalP"/>
    </source>
</evidence>
<name>A0ABT1L8K7_9HYPH</name>
<feature type="chain" id="PRO_5045248552" evidence="1">
    <location>
        <begin position="23"/>
        <end position="105"/>
    </location>
</feature>
<dbReference type="RefSeq" id="WP_254738994.1">
    <property type="nucleotide sequence ID" value="NZ_JANCLU010000003.1"/>
</dbReference>
<comment type="caution">
    <text evidence="3">The sequence shown here is derived from an EMBL/GenBank/DDBJ whole genome shotgun (WGS) entry which is preliminary data.</text>
</comment>
<dbReference type="EMBL" id="JANCLU010000003">
    <property type="protein sequence ID" value="MCP8937734.1"/>
    <property type="molecule type" value="Genomic_DNA"/>
</dbReference>